<dbReference type="EMBL" id="GGFL01013975">
    <property type="protein sequence ID" value="MBW78153.1"/>
    <property type="molecule type" value="Transcribed_RNA"/>
</dbReference>
<protein>
    <submittedName>
        <fullName evidence="2">Putative secreted protein</fullName>
    </submittedName>
</protein>
<proteinExistence type="predicted"/>
<sequence length="69" mass="7984">MIDFYDREARKNVPSVLLLLLLLLLMMDRWISCHVVPRPPKNSCGMMFSPVPVRGSCVICVVRRKTRPQ</sequence>
<reference evidence="2" key="1">
    <citation type="submission" date="2018-01" db="EMBL/GenBank/DDBJ databases">
        <title>An insight into the sialome of Amazonian anophelines.</title>
        <authorList>
            <person name="Ribeiro J.M."/>
            <person name="Scarpassa V."/>
            <person name="Calvo E."/>
        </authorList>
    </citation>
    <scope>NUCLEOTIDE SEQUENCE</scope>
</reference>
<dbReference type="AlphaFoldDB" id="A0A2M4DKR5"/>
<accession>A0A2M4DKR5</accession>
<evidence type="ECO:0000256" key="1">
    <source>
        <dbReference type="SAM" id="SignalP"/>
    </source>
</evidence>
<name>A0A2M4DKR5_ANODA</name>
<evidence type="ECO:0000313" key="2">
    <source>
        <dbReference type="EMBL" id="MBW78153.1"/>
    </source>
</evidence>
<keyword evidence="1" id="KW-0732">Signal</keyword>
<feature type="chain" id="PRO_5014876143" evidence="1">
    <location>
        <begin position="34"/>
        <end position="69"/>
    </location>
</feature>
<feature type="signal peptide" evidence="1">
    <location>
        <begin position="1"/>
        <end position="33"/>
    </location>
</feature>
<organism evidence="2">
    <name type="scientific">Anopheles darlingi</name>
    <name type="common">Mosquito</name>
    <dbReference type="NCBI Taxonomy" id="43151"/>
    <lineage>
        <taxon>Eukaryota</taxon>
        <taxon>Metazoa</taxon>
        <taxon>Ecdysozoa</taxon>
        <taxon>Arthropoda</taxon>
        <taxon>Hexapoda</taxon>
        <taxon>Insecta</taxon>
        <taxon>Pterygota</taxon>
        <taxon>Neoptera</taxon>
        <taxon>Endopterygota</taxon>
        <taxon>Diptera</taxon>
        <taxon>Nematocera</taxon>
        <taxon>Culicoidea</taxon>
        <taxon>Culicidae</taxon>
        <taxon>Anophelinae</taxon>
        <taxon>Anopheles</taxon>
    </lineage>
</organism>